<accession>A0A432ZQU2</accession>
<dbReference type="OrthoDB" id="9798081at2"/>
<dbReference type="PANTHER" id="PTHR43792">
    <property type="entry name" value="GNAT FAMILY, PUTATIVE (AFU_ORTHOLOGUE AFUA_3G00765)-RELATED-RELATED"/>
    <property type="match status" value="1"/>
</dbReference>
<dbReference type="InterPro" id="IPR016181">
    <property type="entry name" value="Acyl_CoA_acyltransferase"/>
</dbReference>
<reference evidence="2 3" key="1">
    <citation type="journal article" date="2011" name="Front. Microbiol.">
        <title>Genomic signatures of strain selection and enhancement in Bacillus atrophaeus var. globigii, a historical biowarfare simulant.</title>
        <authorList>
            <person name="Gibbons H.S."/>
            <person name="Broomall S.M."/>
            <person name="McNew L.A."/>
            <person name="Daligault H."/>
            <person name="Chapman C."/>
            <person name="Bruce D."/>
            <person name="Karavis M."/>
            <person name="Krepps M."/>
            <person name="McGregor P.A."/>
            <person name="Hong C."/>
            <person name="Park K.H."/>
            <person name="Akmal A."/>
            <person name="Feldman A."/>
            <person name="Lin J.S."/>
            <person name="Chang W.E."/>
            <person name="Higgs B.W."/>
            <person name="Demirev P."/>
            <person name="Lindquist J."/>
            <person name="Liem A."/>
            <person name="Fochler E."/>
            <person name="Read T.D."/>
            <person name="Tapia R."/>
            <person name="Johnson S."/>
            <person name="Bishop-Lilly K.A."/>
            <person name="Detter C."/>
            <person name="Han C."/>
            <person name="Sozhamannan S."/>
            <person name="Rosenzweig C.N."/>
            <person name="Skowronski E.W."/>
        </authorList>
    </citation>
    <scope>NUCLEOTIDE SEQUENCE [LARGE SCALE GENOMIC DNA]</scope>
    <source>
        <strain evidence="2 3">CC-PW-9</strain>
    </source>
</reference>
<organism evidence="2 3">
    <name type="scientific">Idiomarina tyrosinivorans</name>
    <dbReference type="NCBI Taxonomy" id="1445662"/>
    <lineage>
        <taxon>Bacteria</taxon>
        <taxon>Pseudomonadati</taxon>
        <taxon>Pseudomonadota</taxon>
        <taxon>Gammaproteobacteria</taxon>
        <taxon>Alteromonadales</taxon>
        <taxon>Idiomarinaceae</taxon>
        <taxon>Idiomarina</taxon>
    </lineage>
</organism>
<dbReference type="RefSeq" id="WP_126842033.1">
    <property type="nucleotide sequence ID" value="NZ_PIQH01000006.1"/>
</dbReference>
<proteinExistence type="predicted"/>
<gene>
    <name evidence="2" type="ORF">CWI84_07845</name>
</gene>
<name>A0A432ZQU2_9GAMM</name>
<dbReference type="GO" id="GO:0016747">
    <property type="term" value="F:acyltransferase activity, transferring groups other than amino-acyl groups"/>
    <property type="evidence" value="ECO:0007669"/>
    <property type="project" value="InterPro"/>
</dbReference>
<dbReference type="Proteomes" id="UP000287996">
    <property type="component" value="Unassembled WGS sequence"/>
</dbReference>
<dbReference type="Pfam" id="PF13302">
    <property type="entry name" value="Acetyltransf_3"/>
    <property type="match status" value="1"/>
</dbReference>
<evidence type="ECO:0000313" key="3">
    <source>
        <dbReference type="Proteomes" id="UP000287996"/>
    </source>
</evidence>
<dbReference type="SUPFAM" id="SSF55729">
    <property type="entry name" value="Acyl-CoA N-acyltransferases (Nat)"/>
    <property type="match status" value="1"/>
</dbReference>
<dbReference type="InterPro" id="IPR051531">
    <property type="entry name" value="N-acetyltransferase"/>
</dbReference>
<dbReference type="PANTHER" id="PTHR43792:SF1">
    <property type="entry name" value="N-ACETYLTRANSFERASE DOMAIN-CONTAINING PROTEIN"/>
    <property type="match status" value="1"/>
</dbReference>
<feature type="domain" description="N-acetyltransferase" evidence="1">
    <location>
        <begin position="9"/>
        <end position="170"/>
    </location>
</feature>
<dbReference type="PROSITE" id="PS51186">
    <property type="entry name" value="GNAT"/>
    <property type="match status" value="1"/>
</dbReference>
<keyword evidence="2" id="KW-0808">Transferase</keyword>
<sequence length="179" mass="20103">MTLFETQRVTVRQLSLNDAEWLLALFNSQGFIRYIGDREIRTVAQAKRYIQQGPLKSYQETGLGLYAVEAQTTATPVGVVSLLKRDYLEHIDVGYAMLPEHQGQGYALAATAGLIDYARWRFALSQIDAISQADNQASIMLLQRLQFRYQETIQLPGSDDPVARFSLLLDSSNSHCSGR</sequence>
<dbReference type="EMBL" id="PIQH01000006">
    <property type="protein sequence ID" value="RUO80196.1"/>
    <property type="molecule type" value="Genomic_DNA"/>
</dbReference>
<dbReference type="Gene3D" id="3.40.630.30">
    <property type="match status" value="1"/>
</dbReference>
<evidence type="ECO:0000313" key="2">
    <source>
        <dbReference type="EMBL" id="RUO80196.1"/>
    </source>
</evidence>
<dbReference type="AlphaFoldDB" id="A0A432ZQU2"/>
<evidence type="ECO:0000259" key="1">
    <source>
        <dbReference type="PROSITE" id="PS51186"/>
    </source>
</evidence>
<keyword evidence="3" id="KW-1185">Reference proteome</keyword>
<comment type="caution">
    <text evidence="2">The sequence shown here is derived from an EMBL/GenBank/DDBJ whole genome shotgun (WGS) entry which is preliminary data.</text>
</comment>
<protein>
    <submittedName>
        <fullName evidence="2">RimJ/RimL family protein N-acetyltransferase</fullName>
    </submittedName>
</protein>
<dbReference type="InterPro" id="IPR000182">
    <property type="entry name" value="GNAT_dom"/>
</dbReference>